<dbReference type="KEGG" id="pbl:PAAG_11098"/>
<dbReference type="Proteomes" id="UP000002059">
    <property type="component" value="Partially assembled WGS sequence"/>
</dbReference>
<dbReference type="GeneID" id="26970219"/>
<organism evidence="1 2">
    <name type="scientific">Paracoccidioides lutzii (strain ATCC MYA-826 / Pb01)</name>
    <name type="common">Paracoccidioides brasiliensis</name>
    <dbReference type="NCBI Taxonomy" id="502779"/>
    <lineage>
        <taxon>Eukaryota</taxon>
        <taxon>Fungi</taxon>
        <taxon>Dikarya</taxon>
        <taxon>Ascomycota</taxon>
        <taxon>Pezizomycotina</taxon>
        <taxon>Eurotiomycetes</taxon>
        <taxon>Eurotiomycetidae</taxon>
        <taxon>Onygenales</taxon>
        <taxon>Ajellomycetaceae</taxon>
        <taxon>Paracoccidioides</taxon>
    </lineage>
</organism>
<dbReference type="STRING" id="502779.A0A0A2V7U7"/>
<dbReference type="HOGENOM" id="CLU_2109750_0_0_1"/>
<dbReference type="AlphaFoldDB" id="A0A0A2V7U7"/>
<dbReference type="VEuPathDB" id="FungiDB:PAAG_11098"/>
<accession>A0A0A2V7U7</accession>
<gene>
    <name evidence="1" type="ORF">PAAG_11098</name>
</gene>
<evidence type="ECO:0008006" key="3">
    <source>
        <dbReference type="Google" id="ProtNLM"/>
    </source>
</evidence>
<keyword evidence="2" id="KW-1185">Reference proteome</keyword>
<reference evidence="1 2" key="1">
    <citation type="journal article" date="2011" name="PLoS Genet.">
        <title>Comparative genomic analysis of human fungal pathogens causing paracoccidioidomycosis.</title>
        <authorList>
            <person name="Desjardins C.A."/>
            <person name="Champion M.D."/>
            <person name="Holder J.W."/>
            <person name="Muszewska A."/>
            <person name="Goldberg J."/>
            <person name="Bailao A.M."/>
            <person name="Brigido M.M."/>
            <person name="Ferreira M.E."/>
            <person name="Garcia A.M."/>
            <person name="Grynberg M."/>
            <person name="Gujja S."/>
            <person name="Heiman D.I."/>
            <person name="Henn M.R."/>
            <person name="Kodira C.D."/>
            <person name="Leon-Narvaez H."/>
            <person name="Longo L.V."/>
            <person name="Ma L.J."/>
            <person name="Malavazi I."/>
            <person name="Matsuo A.L."/>
            <person name="Morais F.V."/>
            <person name="Pereira M."/>
            <person name="Rodriguez-Brito S."/>
            <person name="Sakthikumar S."/>
            <person name="Salem-Izacc S.M."/>
            <person name="Sykes S.M."/>
            <person name="Teixeira M.M."/>
            <person name="Vallejo M.C."/>
            <person name="Walter M.E."/>
            <person name="Yandava C."/>
            <person name="Young S."/>
            <person name="Zeng Q."/>
            <person name="Zucker J."/>
            <person name="Felipe M.S."/>
            <person name="Goldman G.H."/>
            <person name="Haas B.J."/>
            <person name="McEwen J.G."/>
            <person name="Nino-Vega G."/>
            <person name="Puccia R."/>
            <person name="San-Blas G."/>
            <person name="Soares C.M."/>
            <person name="Birren B.W."/>
            <person name="Cuomo C.A."/>
        </authorList>
    </citation>
    <scope>NUCLEOTIDE SEQUENCE [LARGE SCALE GENOMIC DNA]</scope>
    <source>
        <strain evidence="2">ATCC MYA-826 / Pb01</strain>
    </source>
</reference>
<protein>
    <recommendedName>
        <fullName evidence="3">Aminoglycoside phosphotransferase domain-containing protein</fullName>
    </recommendedName>
</protein>
<dbReference type="RefSeq" id="XP_015703608.1">
    <property type="nucleotide sequence ID" value="XM_015846804.1"/>
</dbReference>
<dbReference type="OMA" id="GCEAYTA"/>
<proteinExistence type="predicted"/>
<name>A0A0A2V7U7_PARBA</name>
<sequence length="115" mass="12586">MELTALKLIGSKTTIPVPRVHVWGTAPATPVGLGPFIVTDFISGVSLSDLQKDPNAECPTRLMREDISDSEVEIAYRQLVNYLLQLFKFDFDCIGSLPWPGCEAYTASPTNIQGT</sequence>
<evidence type="ECO:0000313" key="2">
    <source>
        <dbReference type="Proteomes" id="UP000002059"/>
    </source>
</evidence>
<dbReference type="OrthoDB" id="4184427at2759"/>
<dbReference type="EMBL" id="KN293992">
    <property type="protein sequence ID" value="KGQ02145.1"/>
    <property type="molecule type" value="Genomic_DNA"/>
</dbReference>
<evidence type="ECO:0000313" key="1">
    <source>
        <dbReference type="EMBL" id="KGQ02145.1"/>
    </source>
</evidence>